<protein>
    <submittedName>
        <fullName evidence="2">Uncharacterized protein</fullName>
    </submittedName>
</protein>
<dbReference type="Proteomes" id="UP000886885">
    <property type="component" value="Chromosome 5A"/>
</dbReference>
<proteinExistence type="predicted"/>
<evidence type="ECO:0000313" key="3">
    <source>
        <dbReference type="Proteomes" id="UP000886885"/>
    </source>
</evidence>
<keyword evidence="3" id="KW-1185">Reference proteome</keyword>
<gene>
    <name evidence="2" type="ORF">POTOM_019726</name>
</gene>
<evidence type="ECO:0000256" key="1">
    <source>
        <dbReference type="SAM" id="MobiDB-lite"/>
    </source>
</evidence>
<feature type="compositionally biased region" description="Basic and acidic residues" evidence="1">
    <location>
        <begin position="15"/>
        <end position="26"/>
    </location>
</feature>
<reference evidence="2" key="1">
    <citation type="journal article" date="2020" name="bioRxiv">
        <title>Hybrid origin of Populus tomentosa Carr. identified through genome sequencing and phylogenomic analysis.</title>
        <authorList>
            <person name="An X."/>
            <person name="Gao K."/>
            <person name="Chen Z."/>
            <person name="Li J."/>
            <person name="Yang X."/>
            <person name="Yang X."/>
            <person name="Zhou J."/>
            <person name="Guo T."/>
            <person name="Zhao T."/>
            <person name="Huang S."/>
            <person name="Miao D."/>
            <person name="Khan W.U."/>
            <person name="Rao P."/>
            <person name="Ye M."/>
            <person name="Lei B."/>
            <person name="Liao W."/>
            <person name="Wang J."/>
            <person name="Ji L."/>
            <person name="Li Y."/>
            <person name="Guo B."/>
            <person name="Mustafa N.S."/>
            <person name="Li S."/>
            <person name="Yun Q."/>
            <person name="Keller S.R."/>
            <person name="Mao J."/>
            <person name="Zhang R."/>
            <person name="Strauss S.H."/>
        </authorList>
    </citation>
    <scope>NUCLEOTIDE SEQUENCE</scope>
    <source>
        <strain evidence="2">GM15</strain>
        <tissue evidence="2">Leaf</tissue>
    </source>
</reference>
<organism evidence="2 3">
    <name type="scientific">Populus tomentosa</name>
    <name type="common">Chinese white poplar</name>
    <dbReference type="NCBI Taxonomy" id="118781"/>
    <lineage>
        <taxon>Eukaryota</taxon>
        <taxon>Viridiplantae</taxon>
        <taxon>Streptophyta</taxon>
        <taxon>Embryophyta</taxon>
        <taxon>Tracheophyta</taxon>
        <taxon>Spermatophyta</taxon>
        <taxon>Magnoliopsida</taxon>
        <taxon>eudicotyledons</taxon>
        <taxon>Gunneridae</taxon>
        <taxon>Pentapetalae</taxon>
        <taxon>rosids</taxon>
        <taxon>fabids</taxon>
        <taxon>Malpighiales</taxon>
        <taxon>Salicaceae</taxon>
        <taxon>Saliceae</taxon>
        <taxon>Populus</taxon>
    </lineage>
</organism>
<accession>A0A8X7ZW60</accession>
<comment type="caution">
    <text evidence="2">The sequence shown here is derived from an EMBL/GenBank/DDBJ whole genome shotgun (WGS) entry which is preliminary data.</text>
</comment>
<evidence type="ECO:0000313" key="2">
    <source>
        <dbReference type="EMBL" id="KAG6776220.1"/>
    </source>
</evidence>
<feature type="region of interest" description="Disordered" evidence="1">
    <location>
        <begin position="1"/>
        <end position="26"/>
    </location>
</feature>
<name>A0A8X7ZW60_POPTO</name>
<dbReference type="EMBL" id="JAAWWB010000009">
    <property type="protein sequence ID" value="KAG6776220.1"/>
    <property type="molecule type" value="Genomic_DNA"/>
</dbReference>
<sequence length="161" mass="18681">MAKVQGQSLQKTNRRSPDKIQERIDYHESRIPDEIDDDWFSQPANIPLSYKLKFLRRIKKNLLKVLDEAENDSQDPEASLVLIQKYMFTRLCRETNIAEMSSQTQHEEDSDFHQEVFEAEGIFAQDVTIDNNVLDQVSKTDLSLNTEDVFSLSTIASIRRS</sequence>
<dbReference type="AlphaFoldDB" id="A0A8X7ZW60"/>
<feature type="compositionally biased region" description="Polar residues" evidence="1">
    <location>
        <begin position="1"/>
        <end position="11"/>
    </location>
</feature>